<proteinExistence type="inferred from homology"/>
<keyword evidence="4" id="KW-1185">Reference proteome</keyword>
<feature type="transmembrane region" description="Helical" evidence="2">
    <location>
        <begin position="25"/>
        <end position="47"/>
    </location>
</feature>
<evidence type="ECO:0000313" key="4">
    <source>
        <dbReference type="Proteomes" id="UP001229421"/>
    </source>
</evidence>
<comment type="caution">
    <text evidence="3">The sequence shown here is derived from an EMBL/GenBank/DDBJ whole genome shotgun (WGS) entry which is preliminary data.</text>
</comment>
<reference evidence="3" key="1">
    <citation type="journal article" date="2023" name="bioRxiv">
        <title>Improved chromosome-level genome assembly for marigold (Tagetes erecta).</title>
        <authorList>
            <person name="Jiang F."/>
            <person name="Yuan L."/>
            <person name="Wang S."/>
            <person name="Wang H."/>
            <person name="Xu D."/>
            <person name="Wang A."/>
            <person name="Fan W."/>
        </authorList>
    </citation>
    <scope>NUCLEOTIDE SEQUENCE</scope>
    <source>
        <strain evidence="3">WSJ</strain>
        <tissue evidence="3">Leaf</tissue>
    </source>
</reference>
<sequence>MAESQANQTNEPLAQKDGGEKHLKYLGFVQTTVIYFVVWLSAVYKYAMENAGSLKPHAQTVENIVTTVVGPIYRKFEGVPLEILIFLDIKVGEALTALNRHGPSVIKQVSNHVKYAASNLPEVSRKLASMALNTAAKTGNALYIKYEPTIKELYITYEPVVERHAVSAWRSMHKLPLFPQIAQIAVPAGAFLLAKYNYIVCYTAEKGYIVAQYLPLVPIDKIAKVFEDGDSGSTTDQSVKVKRDC</sequence>
<dbReference type="EMBL" id="JAUHHV010000001">
    <property type="protein sequence ID" value="KAK1437236.1"/>
    <property type="molecule type" value="Genomic_DNA"/>
</dbReference>
<evidence type="ECO:0000313" key="3">
    <source>
        <dbReference type="EMBL" id="KAK1437236.1"/>
    </source>
</evidence>
<dbReference type="AlphaFoldDB" id="A0AAD8P9N3"/>
<keyword evidence="2" id="KW-1133">Transmembrane helix</keyword>
<keyword evidence="2" id="KW-0812">Transmembrane</keyword>
<accession>A0AAD8P9N3</accession>
<gene>
    <name evidence="3" type="ORF">QVD17_03025</name>
</gene>
<evidence type="ECO:0000256" key="1">
    <source>
        <dbReference type="ARBA" id="ARBA00009737"/>
    </source>
</evidence>
<dbReference type="PANTHER" id="PTHR33732:SF3">
    <property type="entry name" value="OS07G0671800 PROTEIN"/>
    <property type="match status" value="1"/>
</dbReference>
<evidence type="ECO:0000256" key="2">
    <source>
        <dbReference type="SAM" id="Phobius"/>
    </source>
</evidence>
<organism evidence="3 4">
    <name type="scientific">Tagetes erecta</name>
    <name type="common">African marigold</name>
    <dbReference type="NCBI Taxonomy" id="13708"/>
    <lineage>
        <taxon>Eukaryota</taxon>
        <taxon>Viridiplantae</taxon>
        <taxon>Streptophyta</taxon>
        <taxon>Embryophyta</taxon>
        <taxon>Tracheophyta</taxon>
        <taxon>Spermatophyta</taxon>
        <taxon>Magnoliopsida</taxon>
        <taxon>eudicotyledons</taxon>
        <taxon>Gunneridae</taxon>
        <taxon>Pentapetalae</taxon>
        <taxon>asterids</taxon>
        <taxon>campanulids</taxon>
        <taxon>Asterales</taxon>
        <taxon>Asteraceae</taxon>
        <taxon>Asteroideae</taxon>
        <taxon>Heliantheae alliance</taxon>
        <taxon>Tageteae</taxon>
        <taxon>Tagetes</taxon>
    </lineage>
</organism>
<dbReference type="PANTHER" id="PTHR33732">
    <property type="entry name" value="REF/SRPP-LIKE PROTEIN OS05G0151300/LOC_OS05G05940"/>
    <property type="match status" value="1"/>
</dbReference>
<name>A0AAD8P9N3_TARER</name>
<dbReference type="InterPro" id="IPR008802">
    <property type="entry name" value="REF"/>
</dbReference>
<keyword evidence="2" id="KW-0472">Membrane</keyword>
<dbReference type="Proteomes" id="UP001229421">
    <property type="component" value="Unassembled WGS sequence"/>
</dbReference>
<comment type="similarity">
    <text evidence="1">Belongs to the REF/SRPP family.</text>
</comment>
<dbReference type="Pfam" id="PF05755">
    <property type="entry name" value="REF"/>
    <property type="match status" value="1"/>
</dbReference>
<protein>
    <submittedName>
        <fullName evidence="3">Uncharacterized protein</fullName>
    </submittedName>
</protein>